<sequence length="245" mass="28262">MDASSFDALQTPYTSLVNVEGINATEEARSSRARRKRKRSPKPKRDKRRKTWSKGITAQERKNLRRADGFATVIRYPLRATLDFHPVHLDAYPEGELDDFFAGLRTCISTWCGRRKIGCFWVWTRENYIGDRREHLHMVMHLPPRFHNQLEDHIRRLYPGGEKLVQIGNRTSHRCPDTTRWVDGLDYRTKQLRGDAVGAPGPTRLPRETKSRHDGAPVAPVYGKRCGISDSLTVRVEKAWEASRS</sequence>
<dbReference type="Proteomes" id="UP000605848">
    <property type="component" value="Unassembled WGS sequence"/>
</dbReference>
<name>A0A937D263_9HYPH</name>
<evidence type="ECO:0000313" key="3">
    <source>
        <dbReference type="Proteomes" id="UP000605848"/>
    </source>
</evidence>
<organism evidence="2 3">
    <name type="scientific">Microvirga aerilata</name>
    <dbReference type="NCBI Taxonomy" id="670292"/>
    <lineage>
        <taxon>Bacteria</taxon>
        <taxon>Pseudomonadati</taxon>
        <taxon>Pseudomonadota</taxon>
        <taxon>Alphaproteobacteria</taxon>
        <taxon>Hyphomicrobiales</taxon>
        <taxon>Methylobacteriaceae</taxon>
        <taxon>Microvirga</taxon>
    </lineage>
</organism>
<keyword evidence="3" id="KW-1185">Reference proteome</keyword>
<comment type="caution">
    <text evidence="2">The sequence shown here is derived from an EMBL/GenBank/DDBJ whole genome shotgun (WGS) entry which is preliminary data.</text>
</comment>
<dbReference type="RefSeq" id="WP_202065329.1">
    <property type="nucleotide sequence ID" value="NZ_JAEQMY010000114.1"/>
</dbReference>
<accession>A0A937D263</accession>
<evidence type="ECO:0000313" key="2">
    <source>
        <dbReference type="EMBL" id="MBL0407806.1"/>
    </source>
</evidence>
<protein>
    <submittedName>
        <fullName evidence="2">Uncharacterized protein</fullName>
    </submittedName>
</protein>
<feature type="region of interest" description="Disordered" evidence="1">
    <location>
        <begin position="25"/>
        <end position="54"/>
    </location>
</feature>
<feature type="compositionally biased region" description="Basic residues" evidence="1">
    <location>
        <begin position="31"/>
        <end position="52"/>
    </location>
</feature>
<feature type="region of interest" description="Disordered" evidence="1">
    <location>
        <begin position="195"/>
        <end position="218"/>
    </location>
</feature>
<dbReference type="EMBL" id="JAEQMY010000114">
    <property type="protein sequence ID" value="MBL0407806.1"/>
    <property type="molecule type" value="Genomic_DNA"/>
</dbReference>
<evidence type="ECO:0000256" key="1">
    <source>
        <dbReference type="SAM" id="MobiDB-lite"/>
    </source>
</evidence>
<gene>
    <name evidence="2" type="ORF">JKG68_28270</name>
</gene>
<proteinExistence type="predicted"/>
<dbReference type="AlphaFoldDB" id="A0A937D263"/>
<feature type="compositionally biased region" description="Basic and acidic residues" evidence="1">
    <location>
        <begin position="205"/>
        <end position="215"/>
    </location>
</feature>
<reference evidence="2" key="1">
    <citation type="submission" date="2021-01" db="EMBL/GenBank/DDBJ databases">
        <title>Microvirga sp.</title>
        <authorList>
            <person name="Kim M.K."/>
        </authorList>
    </citation>
    <scope>NUCLEOTIDE SEQUENCE</scope>
    <source>
        <strain evidence="2">5420S-16</strain>
    </source>
</reference>